<dbReference type="GO" id="GO:0016301">
    <property type="term" value="F:kinase activity"/>
    <property type="evidence" value="ECO:0007669"/>
    <property type="project" value="UniProtKB-KW"/>
</dbReference>
<dbReference type="InterPro" id="IPR017441">
    <property type="entry name" value="Protein_kinase_ATP_BS"/>
</dbReference>
<proteinExistence type="predicted"/>
<evidence type="ECO:0000256" key="6">
    <source>
        <dbReference type="ARBA" id="ARBA00022840"/>
    </source>
</evidence>
<keyword evidence="2" id="KW-0723">Serine/threonine-protein kinase</keyword>
<sequence>MDTFASGLLSLAHQIFGPGICFGDWVWATSTAGALIALFPIAGGVVVAIMRKWVGNRYDPTTLAVIGVIALLAVLVFPWLLANGVSSTYRAAFAGGTGGLSGSELQSLGKDFCGFIGDQKTYLGGGRNVFEAVFFPSKDKLAYFYYLGALAGLPALGLLFIMLQCRTIFRRGPKWPGRFFWLSYVAFVVFSGGMEANTAVHFWLGFVPFTLLGVVLIALVGPPPWSVISRSERPPERPKPEPYQPPPPPKQNPPTALAEPPKQELAAVPGPVPVPPGSSAAGSSRYRRVRQLGAGGFGTVWQAVDNQLGRTVALKIAHAPDRDTEQRMQREARALAVVNHPHCVRVYDLVEEPDGLALVMEYLEGQALATVVDTQGALDDIAAGRLWATMAGALAAAHEKGVLHRDIKPSNVIVDPEGLAHLIDFGIARSKGDSTLTATGMMVGTPDFVAPETAAGAPASPGSDAWQLAATVSYALSGQPPRGTRETPMAALMAAARSEPVSKLPQRTAHHRLLIASLDNDPRRRPTLNAVRREVEGWLARSGKSPEGPLTRAIPQIDAATRRVDGPPGRGPRQGPPGPAQRPPAPPPSGEAPTRYRKPTQHWPR</sequence>
<dbReference type="SMART" id="SM00220">
    <property type="entry name" value="S_TKc"/>
    <property type="match status" value="1"/>
</dbReference>
<evidence type="ECO:0000259" key="10">
    <source>
        <dbReference type="PROSITE" id="PS50011"/>
    </source>
</evidence>
<feature type="transmembrane region" description="Helical" evidence="9">
    <location>
        <begin position="143"/>
        <end position="163"/>
    </location>
</feature>
<keyword evidence="3" id="KW-0808">Transferase</keyword>
<comment type="caution">
    <text evidence="11">The sequence shown here is derived from an EMBL/GenBank/DDBJ whole genome shotgun (WGS) entry which is preliminary data.</text>
</comment>
<keyword evidence="4 7" id="KW-0547">Nucleotide-binding</keyword>
<dbReference type="InterPro" id="IPR008271">
    <property type="entry name" value="Ser/Thr_kinase_AS"/>
</dbReference>
<evidence type="ECO:0000256" key="9">
    <source>
        <dbReference type="SAM" id="Phobius"/>
    </source>
</evidence>
<feature type="compositionally biased region" description="Basic and acidic residues" evidence="8">
    <location>
        <begin position="230"/>
        <end position="240"/>
    </location>
</feature>
<keyword evidence="5 11" id="KW-0418">Kinase</keyword>
<dbReference type="Gene3D" id="1.10.510.10">
    <property type="entry name" value="Transferase(Phosphotransferase) domain 1"/>
    <property type="match status" value="1"/>
</dbReference>
<feature type="transmembrane region" description="Helical" evidence="9">
    <location>
        <begin position="200"/>
        <end position="221"/>
    </location>
</feature>
<organism evidence="11 12">
    <name type="scientific">Amycolatopsis minnesotensis</name>
    <dbReference type="NCBI Taxonomy" id="337894"/>
    <lineage>
        <taxon>Bacteria</taxon>
        <taxon>Bacillati</taxon>
        <taxon>Actinomycetota</taxon>
        <taxon>Actinomycetes</taxon>
        <taxon>Pseudonocardiales</taxon>
        <taxon>Pseudonocardiaceae</taxon>
        <taxon>Amycolatopsis</taxon>
    </lineage>
</organism>
<evidence type="ECO:0000256" key="4">
    <source>
        <dbReference type="ARBA" id="ARBA00022741"/>
    </source>
</evidence>
<evidence type="ECO:0000256" key="8">
    <source>
        <dbReference type="SAM" id="MobiDB-lite"/>
    </source>
</evidence>
<dbReference type="Pfam" id="PF00069">
    <property type="entry name" value="Pkinase"/>
    <property type="match status" value="1"/>
</dbReference>
<feature type="transmembrane region" description="Helical" evidence="9">
    <location>
        <begin position="33"/>
        <end position="50"/>
    </location>
</feature>
<keyword evidence="12" id="KW-1185">Reference proteome</keyword>
<keyword evidence="9" id="KW-0812">Transmembrane</keyword>
<feature type="compositionally biased region" description="Pro residues" evidence="8">
    <location>
        <begin position="241"/>
        <end position="252"/>
    </location>
</feature>
<feature type="compositionally biased region" description="Pro residues" evidence="8">
    <location>
        <begin position="574"/>
        <end position="590"/>
    </location>
</feature>
<accession>A0ABN2SWQ8</accession>
<dbReference type="EMBL" id="BAAANN010000075">
    <property type="protein sequence ID" value="GAA1993933.1"/>
    <property type="molecule type" value="Genomic_DNA"/>
</dbReference>
<evidence type="ECO:0000313" key="12">
    <source>
        <dbReference type="Proteomes" id="UP001501116"/>
    </source>
</evidence>
<keyword evidence="9" id="KW-1133">Transmembrane helix</keyword>
<feature type="region of interest" description="Disordered" evidence="8">
    <location>
        <begin position="228"/>
        <end position="284"/>
    </location>
</feature>
<keyword evidence="6 7" id="KW-0067">ATP-binding</keyword>
<evidence type="ECO:0000256" key="7">
    <source>
        <dbReference type="PROSITE-ProRule" id="PRU10141"/>
    </source>
</evidence>
<gene>
    <name evidence="11" type="ORF">GCM10009754_86650</name>
</gene>
<evidence type="ECO:0000256" key="5">
    <source>
        <dbReference type="ARBA" id="ARBA00022777"/>
    </source>
</evidence>
<evidence type="ECO:0000313" key="11">
    <source>
        <dbReference type="EMBL" id="GAA1993933.1"/>
    </source>
</evidence>
<dbReference type="InterPro" id="IPR000719">
    <property type="entry name" value="Prot_kinase_dom"/>
</dbReference>
<feature type="compositionally biased region" description="Basic residues" evidence="8">
    <location>
        <begin position="595"/>
        <end position="605"/>
    </location>
</feature>
<protein>
    <recommendedName>
        <fullName evidence="1">non-specific serine/threonine protein kinase</fullName>
        <ecNumber evidence="1">2.7.11.1</ecNumber>
    </recommendedName>
</protein>
<evidence type="ECO:0000256" key="3">
    <source>
        <dbReference type="ARBA" id="ARBA00022679"/>
    </source>
</evidence>
<dbReference type="PROSITE" id="PS00108">
    <property type="entry name" value="PROTEIN_KINASE_ST"/>
    <property type="match status" value="1"/>
</dbReference>
<dbReference type="InterPro" id="IPR011009">
    <property type="entry name" value="Kinase-like_dom_sf"/>
</dbReference>
<dbReference type="CDD" id="cd14014">
    <property type="entry name" value="STKc_PknB_like"/>
    <property type="match status" value="1"/>
</dbReference>
<feature type="transmembrane region" description="Helical" evidence="9">
    <location>
        <begin position="62"/>
        <end position="81"/>
    </location>
</feature>
<dbReference type="EC" id="2.7.11.1" evidence="1"/>
<evidence type="ECO:0000256" key="1">
    <source>
        <dbReference type="ARBA" id="ARBA00012513"/>
    </source>
</evidence>
<dbReference type="RefSeq" id="WP_344432030.1">
    <property type="nucleotide sequence ID" value="NZ_BAAANN010000075.1"/>
</dbReference>
<evidence type="ECO:0000256" key="2">
    <source>
        <dbReference type="ARBA" id="ARBA00022527"/>
    </source>
</evidence>
<dbReference type="Gene3D" id="3.30.200.20">
    <property type="entry name" value="Phosphorylase Kinase, domain 1"/>
    <property type="match status" value="1"/>
</dbReference>
<dbReference type="Proteomes" id="UP001501116">
    <property type="component" value="Unassembled WGS sequence"/>
</dbReference>
<name>A0ABN2SWQ8_9PSEU</name>
<dbReference type="PROSITE" id="PS00107">
    <property type="entry name" value="PROTEIN_KINASE_ATP"/>
    <property type="match status" value="1"/>
</dbReference>
<dbReference type="SUPFAM" id="SSF56112">
    <property type="entry name" value="Protein kinase-like (PK-like)"/>
    <property type="match status" value="1"/>
</dbReference>
<keyword evidence="9" id="KW-0472">Membrane</keyword>
<feature type="region of interest" description="Disordered" evidence="8">
    <location>
        <begin position="538"/>
        <end position="605"/>
    </location>
</feature>
<feature type="transmembrane region" description="Helical" evidence="9">
    <location>
        <begin position="175"/>
        <end position="194"/>
    </location>
</feature>
<feature type="binding site" evidence="7">
    <location>
        <position position="315"/>
    </location>
    <ligand>
        <name>ATP</name>
        <dbReference type="ChEBI" id="CHEBI:30616"/>
    </ligand>
</feature>
<feature type="domain" description="Protein kinase" evidence="10">
    <location>
        <begin position="286"/>
        <end position="539"/>
    </location>
</feature>
<dbReference type="PROSITE" id="PS50011">
    <property type="entry name" value="PROTEIN_KINASE_DOM"/>
    <property type="match status" value="1"/>
</dbReference>
<dbReference type="PANTHER" id="PTHR43289:SF6">
    <property type="entry name" value="SERINE_THREONINE-PROTEIN KINASE NEKL-3"/>
    <property type="match status" value="1"/>
</dbReference>
<dbReference type="PANTHER" id="PTHR43289">
    <property type="entry name" value="MITOGEN-ACTIVATED PROTEIN KINASE KINASE KINASE 20-RELATED"/>
    <property type="match status" value="1"/>
</dbReference>
<reference evidence="11 12" key="1">
    <citation type="journal article" date="2019" name="Int. J. Syst. Evol. Microbiol.">
        <title>The Global Catalogue of Microorganisms (GCM) 10K type strain sequencing project: providing services to taxonomists for standard genome sequencing and annotation.</title>
        <authorList>
            <consortium name="The Broad Institute Genomics Platform"/>
            <consortium name="The Broad Institute Genome Sequencing Center for Infectious Disease"/>
            <person name="Wu L."/>
            <person name="Ma J."/>
        </authorList>
    </citation>
    <scope>NUCLEOTIDE SEQUENCE [LARGE SCALE GENOMIC DNA]</scope>
    <source>
        <strain evidence="11 12">JCM 14545</strain>
    </source>
</reference>